<reference evidence="1 2" key="1">
    <citation type="submission" date="2018-08" db="EMBL/GenBank/DDBJ databases">
        <title>Bacillus chawlae sp. nov., Bacillus glennii sp. nov., and Bacillus saganii sp. nov. Isolated from the Vehicle Assembly Building at Kennedy Space Center where the Viking Spacecraft were Assembled.</title>
        <authorList>
            <person name="Seuylemezian A."/>
            <person name="Vaishampayan P."/>
        </authorList>
    </citation>
    <scope>NUCLEOTIDE SEQUENCE [LARGE SCALE GENOMIC DNA]</scope>
    <source>
        <strain evidence="1 2">V47-23a</strain>
    </source>
</reference>
<dbReference type="OrthoDB" id="2921074at2"/>
<protein>
    <submittedName>
        <fullName evidence="1">Uncharacterized protein</fullName>
    </submittedName>
</protein>
<dbReference type="Proteomes" id="UP000264541">
    <property type="component" value="Unassembled WGS sequence"/>
</dbReference>
<organism evidence="1 2">
    <name type="scientific">Peribacillus saganii</name>
    <dbReference type="NCBI Taxonomy" id="2303992"/>
    <lineage>
        <taxon>Bacteria</taxon>
        <taxon>Bacillati</taxon>
        <taxon>Bacillota</taxon>
        <taxon>Bacilli</taxon>
        <taxon>Bacillales</taxon>
        <taxon>Bacillaceae</taxon>
        <taxon>Peribacillus</taxon>
    </lineage>
</organism>
<evidence type="ECO:0000313" key="2">
    <source>
        <dbReference type="Proteomes" id="UP000264541"/>
    </source>
</evidence>
<accession>A0A372LM65</accession>
<comment type="caution">
    <text evidence="1">The sequence shown here is derived from an EMBL/GenBank/DDBJ whole genome shotgun (WGS) entry which is preliminary data.</text>
</comment>
<evidence type="ECO:0000313" key="1">
    <source>
        <dbReference type="EMBL" id="RFU67631.1"/>
    </source>
</evidence>
<proteinExistence type="predicted"/>
<gene>
    <name evidence="1" type="ORF">D0469_13870</name>
</gene>
<dbReference type="RefSeq" id="WP_117327340.1">
    <property type="nucleotide sequence ID" value="NZ_QVTE01000040.1"/>
</dbReference>
<keyword evidence="2" id="KW-1185">Reference proteome</keyword>
<dbReference type="EMBL" id="QVTE01000040">
    <property type="protein sequence ID" value="RFU67631.1"/>
    <property type="molecule type" value="Genomic_DNA"/>
</dbReference>
<dbReference type="AlphaFoldDB" id="A0A372LM65"/>
<name>A0A372LM65_9BACI</name>
<sequence>MNFKMKIANLLAESINGFVQFVMDTHDSNSSFILNPDKLYQIKLFAEEFKLQIVADELQRINQYGWNEKYTHLLVERFRKGLDVIDEYVERNYDDLFIFTARLHTLKSLSSLLRKEE</sequence>